<dbReference type="InterPro" id="IPR011990">
    <property type="entry name" value="TPR-like_helical_dom_sf"/>
</dbReference>
<dbReference type="AlphaFoldDB" id="A0A9D4TYE6"/>
<reference evidence="6" key="2">
    <citation type="submission" date="2020-11" db="EMBL/GenBank/DDBJ databases">
        <authorList>
            <person name="Cecchin M."/>
            <person name="Marcolungo L."/>
            <person name="Rossato M."/>
            <person name="Girolomoni L."/>
            <person name="Cosentino E."/>
            <person name="Cuine S."/>
            <person name="Li-Beisson Y."/>
            <person name="Delledonne M."/>
            <person name="Ballottari M."/>
        </authorList>
    </citation>
    <scope>NUCLEOTIDE SEQUENCE</scope>
    <source>
        <strain evidence="6">211/11P</strain>
        <tissue evidence="6">Whole cell</tissue>
    </source>
</reference>
<evidence type="ECO:0000259" key="5">
    <source>
        <dbReference type="PROSITE" id="PS50828"/>
    </source>
</evidence>
<dbReference type="EMBL" id="SIDB01000001">
    <property type="protein sequence ID" value="KAI3438000.1"/>
    <property type="molecule type" value="Genomic_DNA"/>
</dbReference>
<feature type="region of interest" description="Disordered" evidence="4">
    <location>
        <begin position="678"/>
        <end position="706"/>
    </location>
</feature>
<gene>
    <name evidence="6" type="ORF">D9Q98_000443</name>
</gene>
<dbReference type="PROSITE" id="PS51375">
    <property type="entry name" value="PPR"/>
    <property type="match status" value="3"/>
</dbReference>
<accession>A0A9D4TYE6</accession>
<evidence type="ECO:0000256" key="2">
    <source>
        <dbReference type="ARBA" id="ARBA00022737"/>
    </source>
</evidence>
<dbReference type="InterPro" id="IPR002625">
    <property type="entry name" value="Smr_dom"/>
</dbReference>
<evidence type="ECO:0000313" key="6">
    <source>
        <dbReference type="EMBL" id="KAI3438000.1"/>
    </source>
</evidence>
<dbReference type="InterPro" id="IPR036063">
    <property type="entry name" value="Smr_dom_sf"/>
</dbReference>
<dbReference type="Gene3D" id="3.30.1370.110">
    <property type="match status" value="1"/>
</dbReference>
<dbReference type="NCBIfam" id="TIGR00756">
    <property type="entry name" value="PPR"/>
    <property type="match status" value="1"/>
</dbReference>
<comment type="similarity">
    <text evidence="1">Belongs to the PPR family. P subfamily.</text>
</comment>
<dbReference type="OrthoDB" id="185373at2759"/>
<evidence type="ECO:0000256" key="1">
    <source>
        <dbReference type="ARBA" id="ARBA00007626"/>
    </source>
</evidence>
<evidence type="ECO:0000256" key="4">
    <source>
        <dbReference type="SAM" id="MobiDB-lite"/>
    </source>
</evidence>
<dbReference type="Gene3D" id="1.25.40.10">
    <property type="entry name" value="Tetratricopeptide repeat domain"/>
    <property type="match status" value="2"/>
</dbReference>
<keyword evidence="2" id="KW-0677">Repeat</keyword>
<dbReference type="InterPro" id="IPR002885">
    <property type="entry name" value="PPR_rpt"/>
</dbReference>
<feature type="repeat" description="PPR" evidence="3">
    <location>
        <begin position="250"/>
        <end position="284"/>
    </location>
</feature>
<dbReference type="Proteomes" id="UP001055712">
    <property type="component" value="Unassembled WGS sequence"/>
</dbReference>
<proteinExistence type="inferred from homology"/>
<name>A0A9D4TYE6_CHLVU</name>
<feature type="domain" description="Smr" evidence="5">
    <location>
        <begin position="582"/>
        <end position="643"/>
    </location>
</feature>
<feature type="repeat" description="PPR" evidence="3">
    <location>
        <begin position="509"/>
        <end position="539"/>
    </location>
</feature>
<dbReference type="SUPFAM" id="SSF160443">
    <property type="entry name" value="SMR domain-like"/>
    <property type="match status" value="1"/>
</dbReference>
<comment type="caution">
    <text evidence="6">The sequence shown here is derived from an EMBL/GenBank/DDBJ whole genome shotgun (WGS) entry which is preliminary data.</text>
</comment>
<sequence length="706" mass="76646">MKNAKLFLPTGKLCGLRALAAGRTRAVAAAPAGGAPQHVPRSAAGAAATVPDAAARTALSRRIVQAQSRAAPNEDDKRLVETVRRLLEGRKPAVAALLVEQAWVLSRRCLADKDLSKELIVQLISSEGTAAALQMLPMLTSSCRMCSAAIKALKERRNLKGVRAVLQHARDTGVAAGVDGRGVWRAAIVAFGALRRPQEARQAFVSMRAAAAWTVEDTETVNLLLNALAHSIELQFIRCKQLLNEGVVPDTSTFNCLLKACMLARDTRRAELALQWMAEAGVPANEVTFNTLIKVFSYSKDFERVLSVWRQMSATGFAPTARLWGSLLLACSAAGQLEQAGIVWWEMRQLHSQGLGDVLTTDNVCGMMTACNDAGQYERSLAAFEEARSLGVPMDTRAFNIALRACHTPGKTPRQEQLLHAFALYDELKRSGLRPDTYTFATLFSLCAAAHQGHCALQLHNEMLELRVQENVVALTALIKAVGGTPGMAEECHRLFRRMATGPARLKPNQATYRTMVGALREQGELAAALRVYESMRRLYPADNNEFEWLLAVAAERALRAEDADLRAAVAAVCGITTSRKVDLHGMSVLEARAAVLCILALLQQQYRDRGTITHDAIIITGQGLGSAGGEPVVRQEVIRLLEALLVQLPPEALSANAGRIVIPQQLLCEAMQRKMQSKVKVPPARSPLPPNPLGQQQQERQVEGG</sequence>
<protein>
    <recommendedName>
        <fullName evidence="5">Smr domain-containing protein</fullName>
    </recommendedName>
</protein>
<dbReference type="InterPro" id="IPR033443">
    <property type="entry name" value="PROP1-like_PPR_dom"/>
</dbReference>
<keyword evidence="7" id="KW-1185">Reference proteome</keyword>
<evidence type="ECO:0000313" key="7">
    <source>
        <dbReference type="Proteomes" id="UP001055712"/>
    </source>
</evidence>
<dbReference type="PROSITE" id="PS50828">
    <property type="entry name" value="SMR"/>
    <property type="match status" value="1"/>
</dbReference>
<dbReference type="PANTHER" id="PTHR47447:SF17">
    <property type="entry name" value="OS12G0638900 PROTEIN"/>
    <property type="match status" value="1"/>
</dbReference>
<dbReference type="Pfam" id="PF17177">
    <property type="entry name" value="PPR_long"/>
    <property type="match status" value="2"/>
</dbReference>
<reference evidence="6" key="1">
    <citation type="journal article" date="2019" name="Plant J.">
        <title>Chlorella vulgaris genome assembly and annotation reveals the molecular basis for metabolic acclimation to high light conditions.</title>
        <authorList>
            <person name="Cecchin M."/>
            <person name="Marcolungo L."/>
            <person name="Rossato M."/>
            <person name="Girolomoni L."/>
            <person name="Cosentino E."/>
            <person name="Cuine S."/>
            <person name="Li-Beisson Y."/>
            <person name="Delledonne M."/>
            <person name="Ballottari M."/>
        </authorList>
    </citation>
    <scope>NUCLEOTIDE SEQUENCE</scope>
    <source>
        <strain evidence="6">211/11P</strain>
    </source>
</reference>
<feature type="repeat" description="PPR" evidence="3">
    <location>
        <begin position="285"/>
        <end position="319"/>
    </location>
</feature>
<evidence type="ECO:0000256" key="3">
    <source>
        <dbReference type="PROSITE-ProRule" id="PRU00708"/>
    </source>
</evidence>
<dbReference type="PANTHER" id="PTHR47447">
    <property type="entry name" value="OS03G0856100 PROTEIN"/>
    <property type="match status" value="1"/>
</dbReference>
<organism evidence="6 7">
    <name type="scientific">Chlorella vulgaris</name>
    <name type="common">Green alga</name>
    <dbReference type="NCBI Taxonomy" id="3077"/>
    <lineage>
        <taxon>Eukaryota</taxon>
        <taxon>Viridiplantae</taxon>
        <taxon>Chlorophyta</taxon>
        <taxon>core chlorophytes</taxon>
        <taxon>Trebouxiophyceae</taxon>
        <taxon>Chlorellales</taxon>
        <taxon>Chlorellaceae</taxon>
        <taxon>Chlorella clade</taxon>
        <taxon>Chlorella</taxon>
    </lineage>
</organism>